<protein>
    <recommendedName>
        <fullName evidence="3">Serine protease</fullName>
    </recommendedName>
</protein>
<dbReference type="RefSeq" id="WP_354700458.1">
    <property type="nucleotide sequence ID" value="NZ_CP114014.1"/>
</dbReference>
<dbReference type="SUPFAM" id="SSF50494">
    <property type="entry name" value="Trypsin-like serine proteases"/>
    <property type="match status" value="1"/>
</dbReference>
<evidence type="ECO:0008006" key="3">
    <source>
        <dbReference type="Google" id="ProtNLM"/>
    </source>
</evidence>
<feature type="chain" id="PRO_5043660903" description="Serine protease" evidence="1">
    <location>
        <begin position="27"/>
        <end position="282"/>
    </location>
</feature>
<dbReference type="EMBL" id="CP114014">
    <property type="protein sequence ID" value="XAY03910.1"/>
    <property type="molecule type" value="Genomic_DNA"/>
</dbReference>
<dbReference type="InterPro" id="IPR009003">
    <property type="entry name" value="Peptidase_S1_PA"/>
</dbReference>
<name>A0AAU7AQQ8_9ACTN</name>
<evidence type="ECO:0000256" key="1">
    <source>
        <dbReference type="SAM" id="SignalP"/>
    </source>
</evidence>
<dbReference type="KEGG" id="parq:DSM112329_00735"/>
<evidence type="ECO:0000313" key="2">
    <source>
        <dbReference type="EMBL" id="XAY03910.1"/>
    </source>
</evidence>
<accession>A0AAU7AQQ8</accession>
<sequence length="282" mass="28284">MTLSTRLVAIAAVALSAGALATTAHAAPTWAPAGSATVHPGVQTDTAGAGQCTSNFIFTAGEDVYIGQAAHCSGTGGSTETDGCTSKSLPLGTDVTIQGATQPGKLAYNSWITMQEKGEKDPDTCAFNDFALVKVDPADVGKVNPSVPFYGGPVGLSRTGLQVGDGVFSYGNSSLRQGLTLLSPKRGLSLGDDGNGWSHGVVTLTPGVPGDSGSAFLTNSGEALGVLSTLALLPIPGSNGVGDLAKELDYLRANSTIAADLVPGTEPFTPKPIPLDLGGLLG</sequence>
<proteinExistence type="predicted"/>
<organism evidence="2">
    <name type="scientific">Paraconexibacter sp. AEG42_29</name>
    <dbReference type="NCBI Taxonomy" id="2997339"/>
    <lineage>
        <taxon>Bacteria</taxon>
        <taxon>Bacillati</taxon>
        <taxon>Actinomycetota</taxon>
        <taxon>Thermoleophilia</taxon>
        <taxon>Solirubrobacterales</taxon>
        <taxon>Paraconexibacteraceae</taxon>
        <taxon>Paraconexibacter</taxon>
    </lineage>
</organism>
<dbReference type="AlphaFoldDB" id="A0AAU7AQQ8"/>
<feature type="signal peptide" evidence="1">
    <location>
        <begin position="1"/>
        <end position="26"/>
    </location>
</feature>
<keyword evidence="1" id="KW-0732">Signal</keyword>
<reference evidence="2" key="1">
    <citation type="submission" date="2022-12" db="EMBL/GenBank/DDBJ databases">
        <title>Paraconexibacter alkalitolerans sp. nov. and Baekduia alba sp. nov., isolated from soil and emended description of the genera Paraconexibacter (Chun et al., 2020) and Baekduia (An et al., 2020).</title>
        <authorList>
            <person name="Vieira S."/>
            <person name="Huber K.J."/>
            <person name="Geppert A."/>
            <person name="Wolf J."/>
            <person name="Neumann-Schaal M."/>
            <person name="Muesken M."/>
            <person name="Overmann J."/>
        </authorList>
    </citation>
    <scope>NUCLEOTIDE SEQUENCE</scope>
    <source>
        <strain evidence="2">AEG42_29</strain>
    </source>
</reference>
<gene>
    <name evidence="2" type="ORF">DSM112329_00735</name>
</gene>